<dbReference type="SUPFAM" id="SSF53850">
    <property type="entry name" value="Periplasmic binding protein-like II"/>
    <property type="match status" value="1"/>
</dbReference>
<name>A0AA35X7U7_GEOBA</name>
<sequence length="278" mass="30125">MTECIGYLGPAGTYTEQAALLYAPEATLKPYPTINAVGAAVANSELDAGVVPIENSLEGSVTFTLDLLISQSGLSIRNEVVIPIDHYLVAPRGVEADVVRVIYSHPQALAQCRGYLELRFPQAQNEASLSTVAAVADMQASVVPAAAICPQRATEIYDVQVLDRGIQDSPVNQTRFAVLARADHAPTGHDRTSICFSFTVDRPGSLYHCIGEFSERNINLVKIESRPTKQALGRYIFLIDCIGHRAEPDVAAALEGLRQRVDMFKILGSYPLWEPADG</sequence>
<dbReference type="PANTHER" id="PTHR21022">
    <property type="entry name" value="PREPHENATE DEHYDRATASE P PROTEIN"/>
    <property type="match status" value="1"/>
</dbReference>
<dbReference type="SUPFAM" id="SSF55021">
    <property type="entry name" value="ACT-like"/>
    <property type="match status" value="1"/>
</dbReference>
<dbReference type="FunFam" id="3.30.70.260:FF:000012">
    <property type="entry name" value="Prephenate dehydratase"/>
    <property type="match status" value="1"/>
</dbReference>
<dbReference type="AlphaFoldDB" id="A0AA35X7U7"/>
<reference evidence="10" key="1">
    <citation type="submission" date="2023-03" db="EMBL/GenBank/DDBJ databases">
        <authorList>
            <person name="Steffen K."/>
            <person name="Cardenas P."/>
        </authorList>
    </citation>
    <scope>NUCLEOTIDE SEQUENCE</scope>
</reference>
<dbReference type="NCBIfam" id="NF008865">
    <property type="entry name" value="PRK11898.1"/>
    <property type="match status" value="1"/>
</dbReference>
<dbReference type="EC" id="4.2.1.51" evidence="2"/>
<keyword evidence="4" id="KW-0057">Aromatic amino acid biosynthesis</keyword>
<dbReference type="Proteomes" id="UP001174909">
    <property type="component" value="Unassembled WGS sequence"/>
</dbReference>
<dbReference type="PROSITE" id="PS51171">
    <property type="entry name" value="PREPHENATE_DEHYDR_3"/>
    <property type="match status" value="1"/>
</dbReference>
<dbReference type="CDD" id="cd13633">
    <property type="entry name" value="PBP2_Sa-PDT_like"/>
    <property type="match status" value="1"/>
</dbReference>
<evidence type="ECO:0000256" key="5">
    <source>
        <dbReference type="ARBA" id="ARBA00023222"/>
    </source>
</evidence>
<dbReference type="GO" id="GO:0005737">
    <property type="term" value="C:cytoplasm"/>
    <property type="evidence" value="ECO:0007669"/>
    <property type="project" value="TreeGrafter"/>
</dbReference>
<evidence type="ECO:0000313" key="10">
    <source>
        <dbReference type="EMBL" id="CAI8041410.1"/>
    </source>
</evidence>
<keyword evidence="3" id="KW-0028">Amino-acid biosynthesis</keyword>
<dbReference type="InterPro" id="IPR001086">
    <property type="entry name" value="Preph_deHydtase"/>
</dbReference>
<dbReference type="PROSITE" id="PS51671">
    <property type="entry name" value="ACT"/>
    <property type="match status" value="1"/>
</dbReference>
<evidence type="ECO:0000256" key="6">
    <source>
        <dbReference type="ARBA" id="ARBA00023239"/>
    </source>
</evidence>
<evidence type="ECO:0000256" key="1">
    <source>
        <dbReference type="ARBA" id="ARBA00004741"/>
    </source>
</evidence>
<evidence type="ECO:0000256" key="7">
    <source>
        <dbReference type="ARBA" id="ARBA00047848"/>
    </source>
</evidence>
<dbReference type="EMBL" id="CASHTH010003186">
    <property type="protein sequence ID" value="CAI8041410.1"/>
    <property type="molecule type" value="Genomic_DNA"/>
</dbReference>
<feature type="domain" description="ACT" evidence="9">
    <location>
        <begin position="194"/>
        <end position="271"/>
    </location>
</feature>
<dbReference type="InterPro" id="IPR045865">
    <property type="entry name" value="ACT-like_dom_sf"/>
</dbReference>
<evidence type="ECO:0000256" key="4">
    <source>
        <dbReference type="ARBA" id="ARBA00023141"/>
    </source>
</evidence>
<dbReference type="CDD" id="cd04905">
    <property type="entry name" value="ACT_CM-PDT"/>
    <property type="match status" value="1"/>
</dbReference>
<protein>
    <recommendedName>
        <fullName evidence="2">prephenate dehydratase</fullName>
        <ecNumber evidence="2">4.2.1.51</ecNumber>
    </recommendedName>
</protein>
<dbReference type="Gene3D" id="3.40.190.10">
    <property type="entry name" value="Periplasmic binding protein-like II"/>
    <property type="match status" value="2"/>
</dbReference>
<gene>
    <name evidence="10" type="ORF">GBAR_LOCUS23035</name>
</gene>
<organism evidence="10 11">
    <name type="scientific">Geodia barretti</name>
    <name type="common">Barrett's horny sponge</name>
    <dbReference type="NCBI Taxonomy" id="519541"/>
    <lineage>
        <taxon>Eukaryota</taxon>
        <taxon>Metazoa</taxon>
        <taxon>Porifera</taxon>
        <taxon>Demospongiae</taxon>
        <taxon>Heteroscleromorpha</taxon>
        <taxon>Tetractinellida</taxon>
        <taxon>Astrophorina</taxon>
        <taxon>Geodiidae</taxon>
        <taxon>Geodia</taxon>
    </lineage>
</organism>
<dbReference type="GO" id="GO:0009094">
    <property type="term" value="P:L-phenylalanine biosynthetic process"/>
    <property type="evidence" value="ECO:0007669"/>
    <property type="project" value="UniProtKB-KW"/>
</dbReference>
<evidence type="ECO:0000313" key="11">
    <source>
        <dbReference type="Proteomes" id="UP001174909"/>
    </source>
</evidence>
<evidence type="ECO:0000259" key="9">
    <source>
        <dbReference type="PROSITE" id="PS51671"/>
    </source>
</evidence>
<comment type="caution">
    <text evidence="10">The sequence shown here is derived from an EMBL/GenBank/DDBJ whole genome shotgun (WGS) entry which is preliminary data.</text>
</comment>
<comment type="pathway">
    <text evidence="1">Amino-acid biosynthesis; L-phenylalanine biosynthesis; phenylpyruvate from prephenate: step 1/1.</text>
</comment>
<keyword evidence="5" id="KW-0584">Phenylalanine biosynthesis</keyword>
<feature type="domain" description="Prephenate dehydratase" evidence="8">
    <location>
        <begin position="4"/>
        <end position="181"/>
    </location>
</feature>
<comment type="catalytic activity">
    <reaction evidence="7">
        <text>prephenate + H(+) = 3-phenylpyruvate + CO2 + H2O</text>
        <dbReference type="Rhea" id="RHEA:21648"/>
        <dbReference type="ChEBI" id="CHEBI:15377"/>
        <dbReference type="ChEBI" id="CHEBI:15378"/>
        <dbReference type="ChEBI" id="CHEBI:16526"/>
        <dbReference type="ChEBI" id="CHEBI:18005"/>
        <dbReference type="ChEBI" id="CHEBI:29934"/>
        <dbReference type="EC" id="4.2.1.51"/>
    </reaction>
</comment>
<dbReference type="InterPro" id="IPR002912">
    <property type="entry name" value="ACT_dom"/>
</dbReference>
<keyword evidence="11" id="KW-1185">Reference proteome</keyword>
<evidence type="ECO:0000256" key="3">
    <source>
        <dbReference type="ARBA" id="ARBA00022605"/>
    </source>
</evidence>
<dbReference type="PANTHER" id="PTHR21022:SF19">
    <property type="entry name" value="PREPHENATE DEHYDRATASE-RELATED"/>
    <property type="match status" value="1"/>
</dbReference>
<evidence type="ECO:0000259" key="8">
    <source>
        <dbReference type="PROSITE" id="PS51171"/>
    </source>
</evidence>
<proteinExistence type="predicted"/>
<dbReference type="Gene3D" id="3.30.70.260">
    <property type="match status" value="1"/>
</dbReference>
<dbReference type="GO" id="GO:0004664">
    <property type="term" value="F:prephenate dehydratase activity"/>
    <property type="evidence" value="ECO:0007669"/>
    <property type="project" value="UniProtKB-EC"/>
</dbReference>
<keyword evidence="6" id="KW-0456">Lyase</keyword>
<dbReference type="Pfam" id="PF00800">
    <property type="entry name" value="PDT"/>
    <property type="match status" value="1"/>
</dbReference>
<evidence type="ECO:0000256" key="2">
    <source>
        <dbReference type="ARBA" id="ARBA00013147"/>
    </source>
</evidence>
<accession>A0AA35X7U7</accession>
<dbReference type="Pfam" id="PF01842">
    <property type="entry name" value="ACT"/>
    <property type="match status" value="1"/>
</dbReference>